<dbReference type="PANTHER" id="PTHR43679:SF2">
    <property type="entry name" value="OCTANOYL-[GCVH]:PROTEIN N-OCTANOYLTRANSFERASE"/>
    <property type="match status" value="1"/>
</dbReference>
<evidence type="ECO:0000259" key="8">
    <source>
        <dbReference type="Pfam" id="PF10437"/>
    </source>
</evidence>
<dbReference type="SUPFAM" id="SSF82649">
    <property type="entry name" value="SufE/NifU"/>
    <property type="match status" value="1"/>
</dbReference>
<keyword evidence="4 10" id="KW-0436">Ligase</keyword>
<comment type="pathway">
    <text evidence="2">Protein modification; protein lipoylation via exogenous pathway; protein N(6)-(lipoyl)lysine from lipoate: step 1/2.</text>
</comment>
<dbReference type="InterPro" id="IPR050664">
    <property type="entry name" value="Octanoyltrans_LipM/LipL"/>
</dbReference>
<evidence type="ECO:0000256" key="5">
    <source>
        <dbReference type="ARBA" id="ARBA00022741"/>
    </source>
</evidence>
<evidence type="ECO:0000256" key="3">
    <source>
        <dbReference type="ARBA" id="ARBA00012367"/>
    </source>
</evidence>
<evidence type="ECO:0000313" key="10">
    <source>
        <dbReference type="EMBL" id="GGI79828.1"/>
    </source>
</evidence>
<protein>
    <recommendedName>
        <fullName evidence="3">lipoate--protein ligase</fullName>
        <ecNumber evidence="3">6.3.1.20</ecNumber>
    </recommendedName>
</protein>
<keyword evidence="5" id="KW-0547">Nucleotide-binding</keyword>
<comment type="pathway">
    <text evidence="1">Protein modification; protein lipoylation via exogenous pathway; protein N(6)-(lipoyl)lysine from lipoate: step 2/2.</text>
</comment>
<evidence type="ECO:0000256" key="1">
    <source>
        <dbReference type="ARBA" id="ARBA00005085"/>
    </source>
</evidence>
<reference evidence="9" key="4">
    <citation type="journal article" date="2023" name="Microbiol. Resour. Announc.">
        <title>Complete Genome Sequence of Vulcanisaeta souniana Strain IC-059, a Hyperthermophilic Archaeon Isolated from Hot Spring Water in Japan.</title>
        <authorList>
            <person name="Kato S."/>
            <person name="Itoh T."/>
            <person name="Wu L."/>
            <person name="Ma J."/>
            <person name="Ohkuma M."/>
        </authorList>
    </citation>
    <scope>NUCLEOTIDE SEQUENCE</scope>
    <source>
        <strain evidence="9">JCM 11219</strain>
    </source>
</reference>
<dbReference type="Proteomes" id="UP000657075">
    <property type="component" value="Unassembled WGS sequence"/>
</dbReference>
<dbReference type="OrthoDB" id="146287at2157"/>
<keyword evidence="6" id="KW-0067">ATP-binding</keyword>
<evidence type="ECO:0000313" key="11">
    <source>
        <dbReference type="Proteomes" id="UP000657075"/>
    </source>
</evidence>
<evidence type="ECO:0000313" key="12">
    <source>
        <dbReference type="Proteomes" id="UP001060771"/>
    </source>
</evidence>
<dbReference type="GO" id="GO:0016979">
    <property type="term" value="F:lipoate-protein ligase activity"/>
    <property type="evidence" value="ECO:0007669"/>
    <property type="project" value="UniProtKB-EC"/>
</dbReference>
<dbReference type="Pfam" id="PF10437">
    <property type="entry name" value="Lip_prot_lig_C"/>
    <property type="match status" value="1"/>
</dbReference>
<evidence type="ECO:0000256" key="4">
    <source>
        <dbReference type="ARBA" id="ARBA00022598"/>
    </source>
</evidence>
<feature type="domain" description="Lipoate protein ligase C-terminal" evidence="8">
    <location>
        <begin position="5"/>
        <end position="86"/>
    </location>
</feature>
<evidence type="ECO:0000313" key="9">
    <source>
        <dbReference type="EMBL" id="BDR90987.1"/>
    </source>
</evidence>
<proteinExistence type="predicted"/>
<dbReference type="InterPro" id="IPR019491">
    <property type="entry name" value="Lipoate_protein_ligase_C"/>
</dbReference>
<dbReference type="EMBL" id="AP026830">
    <property type="protein sequence ID" value="BDR90987.1"/>
    <property type="molecule type" value="Genomic_DNA"/>
</dbReference>
<evidence type="ECO:0000256" key="6">
    <source>
        <dbReference type="ARBA" id="ARBA00022840"/>
    </source>
</evidence>
<dbReference type="Proteomes" id="UP001060771">
    <property type="component" value="Chromosome"/>
</dbReference>
<reference evidence="12" key="3">
    <citation type="submission" date="2022-09" db="EMBL/GenBank/DDBJ databases">
        <title>Complete genome sequence of Vulcanisaeta souniana.</title>
        <authorList>
            <person name="Kato S."/>
            <person name="Itoh T."/>
            <person name="Ohkuma M."/>
        </authorList>
    </citation>
    <scope>NUCLEOTIDE SEQUENCE [LARGE SCALE GENOMIC DNA]</scope>
    <source>
        <strain evidence="12">JCM 11219</strain>
    </source>
</reference>
<keyword evidence="12" id="KW-1185">Reference proteome</keyword>
<reference evidence="10" key="1">
    <citation type="journal article" date="2014" name="Int. J. Syst. Evol. Microbiol.">
        <title>Complete genome sequence of Corynebacterium casei LMG S-19264T (=DSM 44701T), isolated from a smear-ripened cheese.</title>
        <authorList>
            <consortium name="US DOE Joint Genome Institute (JGI-PGF)"/>
            <person name="Walter F."/>
            <person name="Albersmeier A."/>
            <person name="Kalinowski J."/>
            <person name="Ruckert C."/>
        </authorList>
    </citation>
    <scope>NUCLEOTIDE SEQUENCE</scope>
    <source>
        <strain evidence="10">JCM 11219</strain>
    </source>
</reference>
<evidence type="ECO:0000256" key="2">
    <source>
        <dbReference type="ARBA" id="ARBA00005124"/>
    </source>
</evidence>
<dbReference type="PANTHER" id="PTHR43679">
    <property type="entry name" value="OCTANOYLTRANSFERASE LIPM-RELATED"/>
    <property type="match status" value="1"/>
</dbReference>
<accession>A0A830E409</accession>
<comment type="catalytic activity">
    <reaction evidence="7">
        <text>L-lysyl-[lipoyl-carrier protein] + (R)-lipoate + ATP = N(6)-[(R)-lipoyl]-L-lysyl-[lipoyl-carrier protein] + AMP + diphosphate + H(+)</text>
        <dbReference type="Rhea" id="RHEA:49288"/>
        <dbReference type="Rhea" id="RHEA-COMP:10500"/>
        <dbReference type="Rhea" id="RHEA-COMP:10502"/>
        <dbReference type="ChEBI" id="CHEBI:15378"/>
        <dbReference type="ChEBI" id="CHEBI:29969"/>
        <dbReference type="ChEBI" id="CHEBI:30616"/>
        <dbReference type="ChEBI" id="CHEBI:33019"/>
        <dbReference type="ChEBI" id="CHEBI:83088"/>
        <dbReference type="ChEBI" id="CHEBI:83099"/>
        <dbReference type="ChEBI" id="CHEBI:456215"/>
        <dbReference type="EC" id="6.3.1.20"/>
    </reaction>
</comment>
<reference evidence="10" key="2">
    <citation type="submission" date="2020-09" db="EMBL/GenBank/DDBJ databases">
        <authorList>
            <person name="Sun Q."/>
            <person name="Ohkuma M."/>
        </authorList>
    </citation>
    <scope>NUCLEOTIDE SEQUENCE</scope>
    <source>
        <strain evidence="10">JCM 11219</strain>
    </source>
</reference>
<dbReference type="GO" id="GO:0005524">
    <property type="term" value="F:ATP binding"/>
    <property type="evidence" value="ECO:0007669"/>
    <property type="project" value="UniProtKB-KW"/>
</dbReference>
<gene>
    <name evidence="10" type="ORF">GCM10007112_15960</name>
    <name evidence="9" type="ORF">Vsou_00800</name>
</gene>
<organism evidence="10 11">
    <name type="scientific">Vulcanisaeta souniana JCM 11219</name>
    <dbReference type="NCBI Taxonomy" id="1293586"/>
    <lineage>
        <taxon>Archaea</taxon>
        <taxon>Thermoproteota</taxon>
        <taxon>Thermoprotei</taxon>
        <taxon>Thermoproteales</taxon>
        <taxon>Thermoproteaceae</taxon>
        <taxon>Vulcanisaeta</taxon>
    </lineage>
</organism>
<dbReference type="EC" id="6.3.1.20" evidence="3"/>
<dbReference type="RefSeq" id="WP_188603465.1">
    <property type="nucleotide sequence ID" value="NZ_AP026830.1"/>
</dbReference>
<dbReference type="AlphaFoldDB" id="A0A830E409"/>
<dbReference type="Gene3D" id="3.30.390.50">
    <property type="entry name" value="CO dehydrogenase flavoprotein, C-terminal domain"/>
    <property type="match status" value="1"/>
</dbReference>
<dbReference type="EMBL" id="BMNM01000006">
    <property type="protein sequence ID" value="GGI79828.1"/>
    <property type="molecule type" value="Genomic_DNA"/>
</dbReference>
<dbReference type="GO" id="GO:0009249">
    <property type="term" value="P:protein lipoylation"/>
    <property type="evidence" value="ECO:0007669"/>
    <property type="project" value="UniProtKB-ARBA"/>
</dbReference>
<dbReference type="GeneID" id="76205631"/>
<evidence type="ECO:0000256" key="7">
    <source>
        <dbReference type="ARBA" id="ARBA00048037"/>
    </source>
</evidence>
<sequence length="93" mass="10680">MSLINEYKAKKGLIRVRLRLSDDGRITWIRITGDFFMYPEEALLMLEKSLTGVKFSRGDVSRVIHEFFSSGVKVPFVTEEDFVEAIMGAHHES</sequence>
<name>A0A830E409_9CREN</name>
<dbReference type="UniPathway" id="UPA00537">
    <property type="reaction ID" value="UER00594"/>
</dbReference>